<evidence type="ECO:0000256" key="1">
    <source>
        <dbReference type="ARBA" id="ARBA00049244"/>
    </source>
</evidence>
<dbReference type="InterPro" id="IPR056435">
    <property type="entry name" value="DPOD/Z_N"/>
</dbReference>
<feature type="compositionally biased region" description="Polar residues" evidence="2">
    <location>
        <begin position="295"/>
        <end position="311"/>
    </location>
</feature>
<feature type="domain" description="DNA polymerase zeta catalytic subunit N-terminal" evidence="4">
    <location>
        <begin position="10"/>
        <end position="61"/>
    </location>
</feature>
<feature type="compositionally biased region" description="Polar residues" evidence="2">
    <location>
        <begin position="855"/>
        <end position="868"/>
    </location>
</feature>
<feature type="domain" description="DNA polymerase delta/zeta catalytic subunit N-terminal" evidence="3">
    <location>
        <begin position="62"/>
        <end position="142"/>
    </location>
</feature>
<accession>A0A8W7PL58</accession>
<dbReference type="VEuPathDB" id="VectorBase:ACON2_037566"/>
<dbReference type="GO" id="GO:0005634">
    <property type="term" value="C:nucleus"/>
    <property type="evidence" value="ECO:0007669"/>
    <property type="project" value="TreeGrafter"/>
</dbReference>
<evidence type="ECO:0000259" key="3">
    <source>
        <dbReference type="Pfam" id="PF24055"/>
    </source>
</evidence>
<dbReference type="PANTHER" id="PTHR45812">
    <property type="entry name" value="DNA POLYMERASE ZETA CATALYTIC SUBUNIT"/>
    <property type="match status" value="1"/>
</dbReference>
<feature type="compositionally biased region" description="Basic and acidic residues" evidence="2">
    <location>
        <begin position="643"/>
        <end position="657"/>
    </location>
</feature>
<feature type="region of interest" description="Disordered" evidence="2">
    <location>
        <begin position="766"/>
        <end position="785"/>
    </location>
</feature>
<evidence type="ECO:0000259" key="4">
    <source>
        <dbReference type="Pfam" id="PF24065"/>
    </source>
</evidence>
<dbReference type="GO" id="GO:0016035">
    <property type="term" value="C:zeta DNA polymerase complex"/>
    <property type="evidence" value="ECO:0007669"/>
    <property type="project" value="InterPro"/>
</dbReference>
<feature type="compositionally biased region" description="Low complexity" evidence="2">
    <location>
        <begin position="1268"/>
        <end position="1280"/>
    </location>
</feature>
<dbReference type="GO" id="GO:0000724">
    <property type="term" value="P:double-strand break repair via homologous recombination"/>
    <property type="evidence" value="ECO:0007669"/>
    <property type="project" value="TreeGrafter"/>
</dbReference>
<evidence type="ECO:0000313" key="5">
    <source>
        <dbReference type="EnsemblMetazoa" id="ACOM033771-PA.1"/>
    </source>
</evidence>
<dbReference type="Pfam" id="PF24065">
    <property type="entry name" value="REV3_N"/>
    <property type="match status" value="1"/>
</dbReference>
<feature type="compositionally biased region" description="Polar residues" evidence="2">
    <location>
        <begin position="1237"/>
        <end position="1250"/>
    </location>
</feature>
<comment type="catalytic activity">
    <reaction evidence="1">
        <text>DNA(n) + a 2'-deoxyribonucleoside 5'-triphosphate = DNA(n+1) + diphosphate</text>
        <dbReference type="Rhea" id="RHEA:22508"/>
        <dbReference type="Rhea" id="RHEA-COMP:17339"/>
        <dbReference type="Rhea" id="RHEA-COMP:17340"/>
        <dbReference type="ChEBI" id="CHEBI:33019"/>
        <dbReference type="ChEBI" id="CHEBI:61560"/>
        <dbReference type="ChEBI" id="CHEBI:173112"/>
        <dbReference type="EC" id="2.7.7.7"/>
    </reaction>
</comment>
<dbReference type="Gene3D" id="3.30.342.10">
    <property type="entry name" value="DNA Polymerase, chain B, domain 1"/>
    <property type="match status" value="1"/>
</dbReference>
<protein>
    <recommendedName>
        <fullName evidence="6">DNA-directed DNA polymerase family B exonuclease domain-containing protein</fullName>
    </recommendedName>
</protein>
<dbReference type="FunFam" id="3.30.342.10:FF:000002">
    <property type="entry name" value="DNA polymerase zeta catalytic subunit isoform X1"/>
    <property type="match status" value="1"/>
</dbReference>
<dbReference type="GO" id="GO:0003887">
    <property type="term" value="F:DNA-directed DNA polymerase activity"/>
    <property type="evidence" value="ECO:0007669"/>
    <property type="project" value="UniProtKB-EC"/>
</dbReference>
<dbReference type="Pfam" id="PF24055">
    <property type="entry name" value="POL3_N"/>
    <property type="match status" value="1"/>
</dbReference>
<feature type="region of interest" description="Disordered" evidence="2">
    <location>
        <begin position="479"/>
        <end position="578"/>
    </location>
</feature>
<evidence type="ECO:0000256" key="2">
    <source>
        <dbReference type="SAM" id="MobiDB-lite"/>
    </source>
</evidence>
<proteinExistence type="predicted"/>
<feature type="compositionally biased region" description="Polar residues" evidence="2">
    <location>
        <begin position="720"/>
        <end position="753"/>
    </location>
</feature>
<feature type="region of interest" description="Disordered" evidence="2">
    <location>
        <begin position="701"/>
        <end position="759"/>
    </location>
</feature>
<dbReference type="GO" id="GO:0042276">
    <property type="term" value="P:error-prone translesion synthesis"/>
    <property type="evidence" value="ECO:0007669"/>
    <property type="project" value="TreeGrafter"/>
</dbReference>
<dbReference type="InterPro" id="IPR056447">
    <property type="entry name" value="REV3_N"/>
</dbReference>
<evidence type="ECO:0008006" key="6">
    <source>
        <dbReference type="Google" id="ProtNLM"/>
    </source>
</evidence>
<dbReference type="EnsemblMetazoa" id="ACOM033771-RA">
    <property type="protein sequence ID" value="ACOM033771-PA.1"/>
    <property type="gene ID" value="ACOM033771"/>
</dbReference>
<feature type="region of interest" description="Disordered" evidence="2">
    <location>
        <begin position="624"/>
        <end position="657"/>
    </location>
</feature>
<dbReference type="InterPro" id="IPR030559">
    <property type="entry name" value="PolZ_Rev3"/>
</dbReference>
<feature type="region of interest" description="Disordered" evidence="2">
    <location>
        <begin position="960"/>
        <end position="984"/>
    </location>
</feature>
<organism evidence="5">
    <name type="scientific">Anopheles coluzzii</name>
    <name type="common">African malaria mosquito</name>
    <dbReference type="NCBI Taxonomy" id="1518534"/>
    <lineage>
        <taxon>Eukaryota</taxon>
        <taxon>Metazoa</taxon>
        <taxon>Ecdysozoa</taxon>
        <taxon>Arthropoda</taxon>
        <taxon>Hexapoda</taxon>
        <taxon>Insecta</taxon>
        <taxon>Pterygota</taxon>
        <taxon>Neoptera</taxon>
        <taxon>Endopterygota</taxon>
        <taxon>Diptera</taxon>
        <taxon>Nematocera</taxon>
        <taxon>Culicoidea</taxon>
        <taxon>Culicidae</taxon>
        <taxon>Anophelinae</taxon>
        <taxon>Anopheles</taxon>
    </lineage>
</organism>
<feature type="compositionally biased region" description="Basic and acidic residues" evidence="2">
    <location>
        <begin position="841"/>
        <end position="853"/>
    </location>
</feature>
<reference evidence="5" key="1">
    <citation type="submission" date="2022-08" db="UniProtKB">
        <authorList>
            <consortium name="EnsemblMetazoa"/>
        </authorList>
    </citation>
    <scope>IDENTIFICATION</scope>
</reference>
<feature type="compositionally biased region" description="Polar residues" evidence="2">
    <location>
        <begin position="1297"/>
        <end position="1322"/>
    </location>
</feature>
<dbReference type="InterPro" id="IPR012337">
    <property type="entry name" value="RNaseH-like_sf"/>
</dbReference>
<feature type="region of interest" description="Disordered" evidence="2">
    <location>
        <begin position="292"/>
        <end position="312"/>
    </location>
</feature>
<feature type="region of interest" description="Disordered" evidence="2">
    <location>
        <begin position="1234"/>
        <end position="1324"/>
    </location>
</feature>
<dbReference type="SUPFAM" id="SSF53098">
    <property type="entry name" value="Ribonuclease H-like"/>
    <property type="match status" value="1"/>
</dbReference>
<name>A0A8W7PL58_ANOCL</name>
<dbReference type="Proteomes" id="UP000075882">
    <property type="component" value="Unassembled WGS sequence"/>
</dbReference>
<sequence length="1342" mass="146538">MVQHKNQTLIRIVSVDHYMSKPDPQFDTCYSEFRGAEVKQVPVIRLFGSNAEGTHSCVHIHGVFPYFYVPYDGSVADRLAVDKKIYQLAGALDKGINVMLGRASSQAKHIFKIVLVKGIPIYGYHRNPHHYFKIYMYNPYLVRNATQLLMNGTILSGSYQVHETHIPYILQFFIDYNLYGMSFLELDSKGLRQRTGDVEGDRNIPPKMTTSEYEIDALASDILNREPDGKENGEFANPGIASIWKDEQARRALLGLEQPERMYLSQGCGPPVEVVTESDRFYRARLQAQLLKEPTPSSSAEDQAKVSSSAYPSEASEGEALLDASYIAIHARASGVQSNESLYDSQISYHFDASSVVDEGKIISMSQNLDVTLDEEDYNLLEIMRELEENESKNIEGDCLLAPLTQQSGESNRSIIQATLNLSQANKILNASMCGDLETVCLMSGQANRSAALNQDQDASFDSDDEFLLDLTQKQAFTANNTDPEVEPYFSDSDEDLLAGGRIPQLDGGDDSFTPNTPKRNRDSKEGKSPANSSAKKMRIDLTQPIARKSLTPRRVRFAPSPKEKDEERANRVLKEFEDSSPNTLKNFEISVQKLDPTAYDVHKPSVPKPDDRYQLARTYDLLNNYDPLEGPSTPKSERCRRKSTDDKGQPKSKQLKLDVEQQIEVILSERFKNIVRLSPKVLIKPLLLMDKPAVNSELSLSEYSSPRKTPPEAGVEQTGDFSDNATTSVSKSPECTSLVSTANDKTTDTVPSSDAMATPPEVSKVLESNSTNEPTNQCSAETATNECVAMVETDEATKDSDTMDVEFSLPTSSDEVSGDKEMERIDDDASDIPASSLQDEASHENTVPDKHNGVTITIDDNSDTSLNSKSGPKPSKEKGIEPEPIISIPDNEEDDFRMITPSLLDAIPLSDLFQKDATAANETINISDDDSDKQSAAPAVTIESQLDGVVELMDEVEDAVGEKQTHDTAAATNAEAVEDEEEDNANIQSFCEKTLLCELDEINSDSDDSCVGAWNKDSTEKEENEQPVVVSLAAGAPTRAEAQQAIDKFEIPAVINPTPFYSDPADVTGKKEVGHTVLHVGGNSLNDVEEFTSTIAGLGSLKHLRYDKLQRTFGENINDVLGPVGANGPSSDRMKELLASEGSVAITPSQLPPSRTEASEWIDNRCRKRSVDAAAAAAATKEGPADSDSPIKVKTVDTLMTVDDGATPARLPAPKIDSESSLNLSVLVANDGNAAPSASSTDKTNATMQERTKPSQDCDAIESSMMESTEAAPNAATNEEQAEKNAAEETIAPVSSIASSNQSDLEQSNANISSATPSDNTFGFKVDYENLQDAKSKCEVS</sequence>
<dbReference type="PANTHER" id="PTHR45812:SF1">
    <property type="entry name" value="DNA POLYMERASE ZETA CATALYTIC SUBUNIT"/>
    <property type="match status" value="1"/>
</dbReference>
<feature type="compositionally biased region" description="Basic and acidic residues" evidence="2">
    <location>
        <begin position="562"/>
        <end position="578"/>
    </location>
</feature>
<feature type="compositionally biased region" description="Polar residues" evidence="2">
    <location>
        <begin position="767"/>
        <end position="785"/>
    </location>
</feature>
<feature type="region of interest" description="Disordered" evidence="2">
    <location>
        <begin position="795"/>
        <end position="893"/>
    </location>
</feature>